<comment type="caution">
    <text evidence="2">The sequence shown here is derived from an EMBL/GenBank/DDBJ whole genome shotgun (WGS) entry which is preliminary data.</text>
</comment>
<evidence type="ECO:0000313" key="2">
    <source>
        <dbReference type="EMBL" id="VEL06771.1"/>
    </source>
</evidence>
<dbReference type="Proteomes" id="UP000784294">
    <property type="component" value="Unassembled WGS sequence"/>
</dbReference>
<gene>
    <name evidence="2" type="ORF">PXEA_LOCUS211</name>
</gene>
<reference evidence="2" key="1">
    <citation type="submission" date="2018-11" db="EMBL/GenBank/DDBJ databases">
        <authorList>
            <consortium name="Pathogen Informatics"/>
        </authorList>
    </citation>
    <scope>NUCLEOTIDE SEQUENCE</scope>
</reference>
<feature type="signal peptide" evidence="1">
    <location>
        <begin position="1"/>
        <end position="21"/>
    </location>
</feature>
<accession>A0A448WA05</accession>
<dbReference type="AlphaFoldDB" id="A0A448WA05"/>
<proteinExistence type="predicted"/>
<dbReference type="OrthoDB" id="6276451at2759"/>
<name>A0A448WA05_9PLAT</name>
<sequence>MMRVVVYFLALGKTVIESAKACTVEKLVFQQVTATTCSGVTLDIRLLFVYYKRFSQKYLVDTGVEVSLIPPSQNGRR</sequence>
<evidence type="ECO:0000256" key="1">
    <source>
        <dbReference type="SAM" id="SignalP"/>
    </source>
</evidence>
<protein>
    <recommendedName>
        <fullName evidence="4">Peptidase A2 domain-containing protein</fullName>
    </recommendedName>
</protein>
<feature type="chain" id="PRO_5019255178" description="Peptidase A2 domain-containing protein" evidence="1">
    <location>
        <begin position="22"/>
        <end position="77"/>
    </location>
</feature>
<organism evidence="2 3">
    <name type="scientific">Protopolystoma xenopodis</name>
    <dbReference type="NCBI Taxonomy" id="117903"/>
    <lineage>
        <taxon>Eukaryota</taxon>
        <taxon>Metazoa</taxon>
        <taxon>Spiralia</taxon>
        <taxon>Lophotrochozoa</taxon>
        <taxon>Platyhelminthes</taxon>
        <taxon>Monogenea</taxon>
        <taxon>Polyopisthocotylea</taxon>
        <taxon>Polystomatidea</taxon>
        <taxon>Polystomatidae</taxon>
        <taxon>Protopolystoma</taxon>
    </lineage>
</organism>
<evidence type="ECO:0000313" key="3">
    <source>
        <dbReference type="Proteomes" id="UP000784294"/>
    </source>
</evidence>
<keyword evidence="3" id="KW-1185">Reference proteome</keyword>
<keyword evidence="1" id="KW-0732">Signal</keyword>
<dbReference type="EMBL" id="CAAALY010000373">
    <property type="protein sequence ID" value="VEL06771.1"/>
    <property type="molecule type" value="Genomic_DNA"/>
</dbReference>
<evidence type="ECO:0008006" key="4">
    <source>
        <dbReference type="Google" id="ProtNLM"/>
    </source>
</evidence>